<dbReference type="Proteomes" id="UP000285013">
    <property type="component" value="Unassembled WGS sequence"/>
</dbReference>
<protein>
    <submittedName>
        <fullName evidence="1">PqqD family protein</fullName>
    </submittedName>
</protein>
<evidence type="ECO:0000313" key="1">
    <source>
        <dbReference type="EMBL" id="RHL85180.1"/>
    </source>
</evidence>
<dbReference type="AlphaFoldDB" id="A0A415MUJ1"/>
<comment type="caution">
    <text evidence="1">The sequence shown here is derived from an EMBL/GenBank/DDBJ whole genome shotgun (WGS) entry which is preliminary data.</text>
</comment>
<dbReference type="Pfam" id="PF05402">
    <property type="entry name" value="PqqD"/>
    <property type="match status" value="1"/>
</dbReference>
<proteinExistence type="predicted"/>
<dbReference type="EMBL" id="QRPE01000048">
    <property type="protein sequence ID" value="RHL85180.1"/>
    <property type="molecule type" value="Genomic_DNA"/>
</dbReference>
<gene>
    <name evidence="1" type="ORF">DWZ95_23200</name>
</gene>
<reference evidence="1 2" key="1">
    <citation type="submission" date="2018-08" db="EMBL/GenBank/DDBJ databases">
        <title>A genome reference for cultivated species of the human gut microbiota.</title>
        <authorList>
            <person name="Zou Y."/>
            <person name="Xue W."/>
            <person name="Luo G."/>
        </authorList>
    </citation>
    <scope>NUCLEOTIDE SEQUENCE [LARGE SCALE GENOMIC DNA]</scope>
    <source>
        <strain evidence="1 2">AF36-16BH</strain>
    </source>
</reference>
<name>A0A415MUJ1_9BACE</name>
<accession>A0A415MUJ1</accession>
<dbReference type="InterPro" id="IPR008792">
    <property type="entry name" value="PQQD"/>
</dbReference>
<sequence>MFVTMKIKENYKVREIAGENLIVEQGKSQSDMTKVISLNNTALLLWKELQGREFSLEDAAEVLMNHYSISKDQALVDAQKWVDALGNCGIIG</sequence>
<organism evidence="1 2">
    <name type="scientific">Bacteroides intestinalis</name>
    <dbReference type="NCBI Taxonomy" id="329854"/>
    <lineage>
        <taxon>Bacteria</taxon>
        <taxon>Pseudomonadati</taxon>
        <taxon>Bacteroidota</taxon>
        <taxon>Bacteroidia</taxon>
        <taxon>Bacteroidales</taxon>
        <taxon>Bacteroidaceae</taxon>
        <taxon>Bacteroides</taxon>
    </lineage>
</organism>
<evidence type="ECO:0000313" key="2">
    <source>
        <dbReference type="Proteomes" id="UP000285013"/>
    </source>
</evidence>